<keyword evidence="3" id="KW-1185">Reference proteome</keyword>
<comment type="caution">
    <text evidence="2">The sequence shown here is derived from an EMBL/GenBank/DDBJ whole genome shotgun (WGS) entry which is preliminary data.</text>
</comment>
<dbReference type="AlphaFoldDB" id="A0A917RGP9"/>
<protein>
    <submittedName>
        <fullName evidence="2">Uncharacterized protein</fullName>
    </submittedName>
</protein>
<evidence type="ECO:0000256" key="1">
    <source>
        <dbReference type="SAM" id="MobiDB-lite"/>
    </source>
</evidence>
<name>A0A917RGP9_9ACTN</name>
<reference evidence="2" key="1">
    <citation type="journal article" date="2014" name="Int. J. Syst. Evol. Microbiol.">
        <title>Complete genome sequence of Corynebacterium casei LMG S-19264T (=DSM 44701T), isolated from a smear-ripened cheese.</title>
        <authorList>
            <consortium name="US DOE Joint Genome Institute (JGI-PGF)"/>
            <person name="Walter F."/>
            <person name="Albersmeier A."/>
            <person name="Kalinowski J."/>
            <person name="Ruckert C."/>
        </authorList>
    </citation>
    <scope>NUCLEOTIDE SEQUENCE</scope>
    <source>
        <strain evidence="2">JCM 13064</strain>
    </source>
</reference>
<evidence type="ECO:0000313" key="3">
    <source>
        <dbReference type="Proteomes" id="UP000645217"/>
    </source>
</evidence>
<organism evidence="2 3">
    <name type="scientific">Sphaerisporangium melleum</name>
    <dbReference type="NCBI Taxonomy" id="321316"/>
    <lineage>
        <taxon>Bacteria</taxon>
        <taxon>Bacillati</taxon>
        <taxon>Actinomycetota</taxon>
        <taxon>Actinomycetes</taxon>
        <taxon>Streptosporangiales</taxon>
        <taxon>Streptosporangiaceae</taxon>
        <taxon>Sphaerisporangium</taxon>
    </lineage>
</organism>
<feature type="region of interest" description="Disordered" evidence="1">
    <location>
        <begin position="1"/>
        <end position="56"/>
    </location>
</feature>
<evidence type="ECO:0000313" key="2">
    <source>
        <dbReference type="EMBL" id="GGL06205.1"/>
    </source>
</evidence>
<feature type="compositionally biased region" description="Basic and acidic residues" evidence="1">
    <location>
        <begin position="96"/>
        <end position="124"/>
    </location>
</feature>
<reference evidence="2" key="2">
    <citation type="submission" date="2020-09" db="EMBL/GenBank/DDBJ databases">
        <authorList>
            <person name="Sun Q."/>
            <person name="Ohkuma M."/>
        </authorList>
    </citation>
    <scope>NUCLEOTIDE SEQUENCE</scope>
    <source>
        <strain evidence="2">JCM 13064</strain>
    </source>
</reference>
<sequence length="135" mass="14894">MGDGGARAGFRLHHESLRAVEGHRNTGGSRRLGRRLPADGDGTPPAGGGDPAHRIVPDLRERGQFTVHLPGVNPSHRTGDPLSGPAAGRPRTLVPRRNDRREHRHASDPLHEKRRRETREETLRRAIGSAHPRRP</sequence>
<gene>
    <name evidence="2" type="ORF">GCM10007964_55590</name>
</gene>
<dbReference type="Proteomes" id="UP000645217">
    <property type="component" value="Unassembled WGS sequence"/>
</dbReference>
<dbReference type="EMBL" id="BMNT01000034">
    <property type="protein sequence ID" value="GGL06205.1"/>
    <property type="molecule type" value="Genomic_DNA"/>
</dbReference>
<proteinExistence type="predicted"/>
<accession>A0A917RGP9</accession>
<feature type="region of interest" description="Disordered" evidence="1">
    <location>
        <begin position="68"/>
        <end position="135"/>
    </location>
</feature>
<feature type="compositionally biased region" description="Basic and acidic residues" evidence="1">
    <location>
        <begin position="12"/>
        <end position="24"/>
    </location>
</feature>